<feature type="transmembrane region" description="Helical" evidence="2">
    <location>
        <begin position="73"/>
        <end position="90"/>
    </location>
</feature>
<evidence type="ECO:0000256" key="1">
    <source>
        <dbReference type="SAM" id="Coils"/>
    </source>
</evidence>
<gene>
    <name evidence="3" type="ORF">Plo01_47560</name>
</gene>
<keyword evidence="4" id="KW-1185">Reference proteome</keyword>
<comment type="caution">
    <text evidence="3">The sequence shown here is derived from an EMBL/GenBank/DDBJ whole genome shotgun (WGS) entry which is preliminary data.</text>
</comment>
<evidence type="ECO:0000313" key="4">
    <source>
        <dbReference type="Proteomes" id="UP000616724"/>
    </source>
</evidence>
<proteinExistence type="predicted"/>
<accession>A0A8J3RR47</accession>
<evidence type="ECO:0000313" key="3">
    <source>
        <dbReference type="EMBL" id="GIH78327.1"/>
    </source>
</evidence>
<reference evidence="3 4" key="1">
    <citation type="submission" date="2021-01" db="EMBL/GenBank/DDBJ databases">
        <title>Whole genome shotgun sequence of Planobispora longispora NBRC 13918.</title>
        <authorList>
            <person name="Komaki H."/>
            <person name="Tamura T."/>
        </authorList>
    </citation>
    <scope>NUCLEOTIDE SEQUENCE [LARGE SCALE GENOMIC DNA]</scope>
    <source>
        <strain evidence="3 4">NBRC 13918</strain>
    </source>
</reference>
<sequence>MPDLGELLTTPIPLPFGWGSLPFWFLLFVVASGVVGVLGAMSKGSTDGEEGSRKHDHAEMAARGSLLGGRGQIAGVVVGVVALLITLWTGQTQRQWEVQRQELEMQREEQRQRDDQMRAHADFVRRVAVLAYSDPAGMKIKIRNANPAATKVWILSLVGAKKARQNFEMTVSPCSQATFLMHDPKTWTPAVLKGDLYWAPGADPSAMTADFLFETYGTRSKGGKVQINFLRAGGVEEPISGCAS</sequence>
<feature type="coiled-coil region" evidence="1">
    <location>
        <begin position="93"/>
        <end position="120"/>
    </location>
</feature>
<dbReference type="RefSeq" id="WP_203892841.1">
    <property type="nucleotide sequence ID" value="NZ_BOOH01000039.1"/>
</dbReference>
<dbReference type="AlphaFoldDB" id="A0A8J3RR47"/>
<protein>
    <submittedName>
        <fullName evidence="3">Uncharacterized protein</fullName>
    </submittedName>
</protein>
<keyword evidence="2" id="KW-0472">Membrane</keyword>
<organism evidence="3 4">
    <name type="scientific">Planobispora longispora</name>
    <dbReference type="NCBI Taxonomy" id="28887"/>
    <lineage>
        <taxon>Bacteria</taxon>
        <taxon>Bacillati</taxon>
        <taxon>Actinomycetota</taxon>
        <taxon>Actinomycetes</taxon>
        <taxon>Streptosporangiales</taxon>
        <taxon>Streptosporangiaceae</taxon>
        <taxon>Planobispora</taxon>
    </lineage>
</organism>
<keyword evidence="2" id="KW-1133">Transmembrane helix</keyword>
<keyword evidence="2" id="KW-0812">Transmembrane</keyword>
<keyword evidence="1" id="KW-0175">Coiled coil</keyword>
<dbReference type="Proteomes" id="UP000616724">
    <property type="component" value="Unassembled WGS sequence"/>
</dbReference>
<evidence type="ECO:0000256" key="2">
    <source>
        <dbReference type="SAM" id="Phobius"/>
    </source>
</evidence>
<dbReference type="EMBL" id="BOOH01000039">
    <property type="protein sequence ID" value="GIH78327.1"/>
    <property type="molecule type" value="Genomic_DNA"/>
</dbReference>
<name>A0A8J3RR47_9ACTN</name>
<feature type="transmembrane region" description="Helical" evidence="2">
    <location>
        <begin position="20"/>
        <end position="41"/>
    </location>
</feature>